<feature type="transmembrane region" description="Helical" evidence="1">
    <location>
        <begin position="12"/>
        <end position="31"/>
    </location>
</feature>
<name>A0A6I6J850_9BACT</name>
<dbReference type="Proteomes" id="UP000428328">
    <property type="component" value="Chromosome"/>
</dbReference>
<dbReference type="KEGG" id="psel:GM415_02255"/>
<evidence type="ECO:0000313" key="2">
    <source>
        <dbReference type="EMBL" id="QGY39006.1"/>
    </source>
</evidence>
<keyword evidence="3" id="KW-1185">Reference proteome</keyword>
<proteinExistence type="predicted"/>
<keyword evidence="1" id="KW-0812">Transmembrane</keyword>
<dbReference type="AlphaFoldDB" id="A0A6I6J850"/>
<dbReference type="RefSeq" id="WP_158946218.1">
    <property type="nucleotide sequence ID" value="NZ_CP046400.1"/>
</dbReference>
<reference evidence="2 3" key="1">
    <citation type="submission" date="2019-11" db="EMBL/GenBank/DDBJ databases">
        <authorList>
            <person name="Zheng R.K."/>
            <person name="Sun C.M."/>
        </authorList>
    </citation>
    <scope>NUCLEOTIDE SEQUENCE [LARGE SCALE GENOMIC DNA]</scope>
    <source>
        <strain evidence="2 3">SRB007</strain>
    </source>
</reference>
<evidence type="ECO:0000313" key="3">
    <source>
        <dbReference type="Proteomes" id="UP000428328"/>
    </source>
</evidence>
<dbReference type="EMBL" id="CP046400">
    <property type="protein sequence ID" value="QGY39006.1"/>
    <property type="molecule type" value="Genomic_DNA"/>
</dbReference>
<keyword evidence="1" id="KW-1133">Transmembrane helix</keyword>
<evidence type="ECO:0000256" key="1">
    <source>
        <dbReference type="SAM" id="Phobius"/>
    </source>
</evidence>
<accession>A0A6I6J850</accession>
<sequence length="371" mass="41063">MTGLLRKYYLTILIVMLCSIGVNLAVSSFGYGQLALGLPDDFLRFSKGVAERDSALCESVFETLFPGYEDVLDKAGPPLNSEDEFALTTVLVGSDRKAHVYIPLELPFRLLEERTPDVLIFGTSRARDGINPKVLAQTLGVETVLNFAVSAASATTEELLMQQVKVMQRGKSKVVIICVDDSSFSVRSSDLKAWDAKIKSLSSKPSFLTSLKRTLEGAKKLVTHSREKWIVTEQDLSVLASCGNVESRKREEQFESSPKQRFPEGVSLEQMDALRRIADIAPQLAHQVVYLVMPLTEKYYTYVDGFNYLPRVRKIVGDDIIIASLPAFGLTDADFFGAKGRGNCEMDLHHLNPLGAVKFSKALAKRLKEAS</sequence>
<protein>
    <recommendedName>
        <fullName evidence="4">SGNH/GDSL hydrolase family protein</fullName>
    </recommendedName>
</protein>
<organism evidence="2 3">
    <name type="scientific">Pseudodesulfovibrio cashew</name>
    <dbReference type="NCBI Taxonomy" id="2678688"/>
    <lineage>
        <taxon>Bacteria</taxon>
        <taxon>Pseudomonadati</taxon>
        <taxon>Thermodesulfobacteriota</taxon>
        <taxon>Desulfovibrionia</taxon>
        <taxon>Desulfovibrionales</taxon>
        <taxon>Desulfovibrionaceae</taxon>
    </lineage>
</organism>
<gene>
    <name evidence="2" type="ORF">GM415_02255</name>
</gene>
<keyword evidence="1" id="KW-0472">Membrane</keyword>
<evidence type="ECO:0008006" key="4">
    <source>
        <dbReference type="Google" id="ProtNLM"/>
    </source>
</evidence>